<accession>A0A162PWH7</accession>
<evidence type="ECO:0000313" key="1">
    <source>
        <dbReference type="EMBL" id="OAD74796.1"/>
    </source>
</evidence>
<dbReference type="EMBL" id="KV440978">
    <property type="protein sequence ID" value="OAD74796.1"/>
    <property type="molecule type" value="Genomic_DNA"/>
</dbReference>
<keyword evidence="2" id="KW-1185">Reference proteome</keyword>
<organism evidence="1 2">
    <name type="scientific">Phycomyces blakesleeanus (strain ATCC 8743b / DSM 1359 / FGSC 10004 / NBRC 33097 / NRRL 1555)</name>
    <dbReference type="NCBI Taxonomy" id="763407"/>
    <lineage>
        <taxon>Eukaryota</taxon>
        <taxon>Fungi</taxon>
        <taxon>Fungi incertae sedis</taxon>
        <taxon>Mucoromycota</taxon>
        <taxon>Mucoromycotina</taxon>
        <taxon>Mucoromycetes</taxon>
        <taxon>Mucorales</taxon>
        <taxon>Phycomycetaceae</taxon>
        <taxon>Phycomyces</taxon>
    </lineage>
</organism>
<dbReference type="GeneID" id="29001666"/>
<dbReference type="OrthoDB" id="2438399at2759"/>
<evidence type="ECO:0000313" key="2">
    <source>
        <dbReference type="Proteomes" id="UP000077315"/>
    </source>
</evidence>
<proteinExistence type="predicted"/>
<dbReference type="VEuPathDB" id="FungiDB:PHYBLDRAFT_61155"/>
<reference evidence="2" key="1">
    <citation type="submission" date="2015-06" db="EMBL/GenBank/DDBJ databases">
        <title>Expansion of signal transduction pathways in fungi by whole-genome duplication.</title>
        <authorList>
            <consortium name="DOE Joint Genome Institute"/>
            <person name="Corrochano L.M."/>
            <person name="Kuo A."/>
            <person name="Marcet-Houben M."/>
            <person name="Polaino S."/>
            <person name="Salamov A."/>
            <person name="Villalobos J.M."/>
            <person name="Alvarez M.I."/>
            <person name="Avalos J."/>
            <person name="Benito E.P."/>
            <person name="Benoit I."/>
            <person name="Burger G."/>
            <person name="Camino L.P."/>
            <person name="Canovas D."/>
            <person name="Cerda-Olmedo E."/>
            <person name="Cheng J.-F."/>
            <person name="Dominguez A."/>
            <person name="Elias M."/>
            <person name="Eslava A.P."/>
            <person name="Glaser F."/>
            <person name="Grimwood J."/>
            <person name="Gutierrez G."/>
            <person name="Heitman J."/>
            <person name="Henrissat B."/>
            <person name="Iturriaga E.A."/>
            <person name="Lang B.F."/>
            <person name="Lavin J.L."/>
            <person name="Lee S."/>
            <person name="Li W."/>
            <person name="Lindquist E."/>
            <person name="Lopez-Garcia S."/>
            <person name="Luque E.M."/>
            <person name="Marcos A.T."/>
            <person name="Martin J."/>
            <person name="McCluskey K."/>
            <person name="Medina H.R."/>
            <person name="Miralles-Duran A."/>
            <person name="Miyazaki A."/>
            <person name="Munoz-Torres E."/>
            <person name="Oguiza J.A."/>
            <person name="Ohm R."/>
            <person name="Olmedo M."/>
            <person name="Orejas M."/>
            <person name="Ortiz-Castellanos L."/>
            <person name="Pisabarro A.G."/>
            <person name="Rodriguez-Romero J."/>
            <person name="Ruiz-Herrera J."/>
            <person name="Ruiz-Vazquez R."/>
            <person name="Sanz C."/>
            <person name="Schackwitz W."/>
            <person name="Schmutz J."/>
            <person name="Shahriari M."/>
            <person name="Shelest E."/>
            <person name="Silva-Franco F."/>
            <person name="Soanes D."/>
            <person name="Syed K."/>
            <person name="Tagua V.G."/>
            <person name="Talbot N.J."/>
            <person name="Thon M."/>
            <person name="De vries R.P."/>
            <person name="Wiebenga A."/>
            <person name="Yadav J.S."/>
            <person name="Braun E.L."/>
            <person name="Baker S."/>
            <person name="Garre V."/>
            <person name="Horwitz B."/>
            <person name="Torres-Martinez S."/>
            <person name="Idnurm A."/>
            <person name="Herrera-Estrella A."/>
            <person name="Gabaldon T."/>
            <person name="Grigoriev I.V."/>
        </authorList>
    </citation>
    <scope>NUCLEOTIDE SEQUENCE [LARGE SCALE GENOMIC DNA]</scope>
    <source>
        <strain evidence="2">NRRL 1555(-)</strain>
    </source>
</reference>
<dbReference type="InParanoid" id="A0A162PWH7"/>
<dbReference type="AlphaFoldDB" id="A0A162PWH7"/>
<dbReference type="RefSeq" id="XP_018292836.1">
    <property type="nucleotide sequence ID" value="XM_018440760.1"/>
</dbReference>
<protein>
    <submittedName>
        <fullName evidence="1">Uncharacterized protein</fullName>
    </submittedName>
</protein>
<sequence length="104" mass="11724">MLVFGSGMFSKDGVKLRGHRCGVVGKLYKVLKKQETEGQLIVITISEFKASKTCSLCFFGDKKIIKQNRLKVLPLYLENNNMISISKSIWSGEGRPDVFIPKKK</sequence>
<name>A0A162PWH7_PHYB8</name>
<gene>
    <name evidence="1" type="ORF">PHYBLDRAFT_61155</name>
</gene>
<dbReference type="Proteomes" id="UP000077315">
    <property type="component" value="Unassembled WGS sequence"/>
</dbReference>